<dbReference type="SUPFAM" id="SSF101898">
    <property type="entry name" value="NHL repeat"/>
    <property type="match status" value="1"/>
</dbReference>
<evidence type="ECO:0000313" key="2">
    <source>
        <dbReference type="EMBL" id="MDC0682229.1"/>
    </source>
</evidence>
<dbReference type="EMBL" id="JAQNDK010000003">
    <property type="protein sequence ID" value="MDC0682229.1"/>
    <property type="molecule type" value="Genomic_DNA"/>
</dbReference>
<accession>A0ABT5C904</accession>
<dbReference type="PANTHER" id="PTHR35580:SF1">
    <property type="entry name" value="PHYTASE-LIKE DOMAIN-CONTAINING PROTEIN"/>
    <property type="match status" value="1"/>
</dbReference>
<evidence type="ECO:0000313" key="3">
    <source>
        <dbReference type="Proteomes" id="UP001217485"/>
    </source>
</evidence>
<dbReference type="InterPro" id="IPR052918">
    <property type="entry name" value="Motility_Chemotaxis_Reg"/>
</dbReference>
<gene>
    <name evidence="2" type="ORF">POL72_31150</name>
</gene>
<evidence type="ECO:0000256" key="1">
    <source>
        <dbReference type="SAM" id="MobiDB-lite"/>
    </source>
</evidence>
<organism evidence="2 3">
    <name type="scientific">Sorangium atrum</name>
    <dbReference type="NCBI Taxonomy" id="2995308"/>
    <lineage>
        <taxon>Bacteria</taxon>
        <taxon>Pseudomonadati</taxon>
        <taxon>Myxococcota</taxon>
        <taxon>Polyangia</taxon>
        <taxon>Polyangiales</taxon>
        <taxon>Polyangiaceae</taxon>
        <taxon>Sorangium</taxon>
    </lineage>
</organism>
<feature type="compositionally biased region" description="Gly residues" evidence="1">
    <location>
        <begin position="13"/>
        <end position="120"/>
    </location>
</feature>
<name>A0ABT5C904_9BACT</name>
<reference evidence="2 3" key="1">
    <citation type="submission" date="2023-01" db="EMBL/GenBank/DDBJ databases">
        <title>Minimal conservation of predation-associated metabolite biosynthetic gene clusters underscores biosynthetic potential of Myxococcota including descriptions for ten novel species: Archangium lansinium sp. nov., Myxococcus landrumus sp. nov., Nannocystis bai.</title>
        <authorList>
            <person name="Ahearne A."/>
            <person name="Stevens C."/>
            <person name="Dowd S."/>
        </authorList>
    </citation>
    <scope>NUCLEOTIDE SEQUENCE [LARGE SCALE GENOMIC DNA]</scope>
    <source>
        <strain evidence="2 3">WIWO2</strain>
    </source>
</reference>
<proteinExistence type="predicted"/>
<feature type="region of interest" description="Disordered" evidence="1">
    <location>
        <begin position="13"/>
        <end position="121"/>
    </location>
</feature>
<dbReference type="RefSeq" id="WP_272099917.1">
    <property type="nucleotide sequence ID" value="NZ_JAQNDK010000003.1"/>
</dbReference>
<sequence length="584" mass="56905">MLGMALTVGCTTGGGGGGQGGTGGEPATGGGGQGGTGGEPATGGGGQGGAGGEPATGGGGQGGAGGEPATGGGGQGGAGGEPATGGGGQGGAGGEPATGGGGGQGGAGGEPATGGGGGGTASCEPGSHLSCYSGPPGTQGVGLCTVGAQTCLPDGSGYGPCTGEVTPSVEDCATDADEDCDGSGQCSPPPLWSAALGGAGADAAYGVATDAAGNLYVTGAFEGTVDFGAGPLVSAGSTDVFVLKLDPAGHAIWSKRFGSIPYGEAGTKIALDASGNIFLGGNYGGALFDGLPRPVDFGGGPLPWVSDSSRNAVFFVKLDPDGNHLFSRGYINDSSPLSINLRGIAVGAAGTSAALFVYPSSVDTDMTVRTFDAAGEYMWGFSHRSFESPGGIAMDSAGNVLAAMGHADGQRLCPCAYYFHVEKRAPTGTLLWRKLLSGPVPFSDDGGEAKDVAVDPEDNVLVVGRSLGNLDLGGGPIPANTHFVVKLSPLGDYLWHREAPSDAVVTDSAGNIITLRGQSLVKFDASGAELWRRRSADTRATIRGMTTYRDGRIALVGDFMGTADFGSGPFDAAGKDGFAAVLAP</sequence>
<keyword evidence="3" id="KW-1185">Reference proteome</keyword>
<protein>
    <recommendedName>
        <fullName evidence="4">Cell surface protein</fullName>
    </recommendedName>
</protein>
<dbReference type="Proteomes" id="UP001217485">
    <property type="component" value="Unassembled WGS sequence"/>
</dbReference>
<dbReference type="Gene3D" id="2.120.10.30">
    <property type="entry name" value="TolB, C-terminal domain"/>
    <property type="match status" value="1"/>
</dbReference>
<evidence type="ECO:0008006" key="4">
    <source>
        <dbReference type="Google" id="ProtNLM"/>
    </source>
</evidence>
<comment type="caution">
    <text evidence="2">The sequence shown here is derived from an EMBL/GenBank/DDBJ whole genome shotgun (WGS) entry which is preliminary data.</text>
</comment>
<dbReference type="InterPro" id="IPR011042">
    <property type="entry name" value="6-blade_b-propeller_TolB-like"/>
</dbReference>
<dbReference type="PANTHER" id="PTHR35580">
    <property type="entry name" value="CELL SURFACE GLYCOPROTEIN (S-LAYER PROTEIN)-LIKE PROTEIN"/>
    <property type="match status" value="1"/>
</dbReference>